<dbReference type="Pfam" id="PF01556">
    <property type="entry name" value="DnaJ_C"/>
    <property type="match status" value="1"/>
</dbReference>
<evidence type="ECO:0000256" key="9">
    <source>
        <dbReference type="HAMAP-Rule" id="MF_01152"/>
    </source>
</evidence>
<evidence type="ECO:0000256" key="6">
    <source>
        <dbReference type="ARBA" id="ARBA00053423"/>
    </source>
</evidence>
<dbReference type="PRINTS" id="PR00625">
    <property type="entry name" value="JDOMAIN"/>
</dbReference>
<evidence type="ECO:0000256" key="1">
    <source>
        <dbReference type="ARBA" id="ARBA00022723"/>
    </source>
</evidence>
<dbReference type="InterPro" id="IPR008971">
    <property type="entry name" value="HSP40/DnaJ_pept-bd"/>
</dbReference>
<gene>
    <name evidence="9 13" type="primary">dnaJ</name>
    <name evidence="13" type="ORF">HYV66_00770</name>
</gene>
<dbReference type="SUPFAM" id="SSF49493">
    <property type="entry name" value="HSP40/DnaJ peptide-binding domain"/>
    <property type="match status" value="2"/>
</dbReference>
<comment type="domain">
    <text evidence="9">The J domain is necessary and sufficient to stimulate DnaK ATPase activity. Zinc center 1 plays an important role in the autonomous, DnaK-independent chaperone activity of DnaJ. Zinc center 2 is essential for interaction with DnaK and for DnaJ activity.</text>
</comment>
<comment type="similarity">
    <text evidence="7 9">Belongs to the DnaJ family.</text>
</comment>
<feature type="binding site" evidence="9">
    <location>
        <position position="194"/>
    </location>
    <ligand>
        <name>Zn(2+)</name>
        <dbReference type="ChEBI" id="CHEBI:29105"/>
        <label>2</label>
    </ligand>
</feature>
<feature type="binding site" evidence="9">
    <location>
        <position position="148"/>
    </location>
    <ligand>
        <name>Zn(2+)</name>
        <dbReference type="ChEBI" id="CHEBI:29105"/>
        <label>1</label>
    </ligand>
</feature>
<feature type="repeat" description="CXXCXGXG motif" evidence="9">
    <location>
        <begin position="148"/>
        <end position="155"/>
    </location>
</feature>
<name>A0A931YD63_9BACT</name>
<organism evidence="13 14">
    <name type="scientific">Candidatus Sungiibacteriota bacterium</name>
    <dbReference type="NCBI Taxonomy" id="2750080"/>
    <lineage>
        <taxon>Bacteria</taxon>
        <taxon>Candidatus Sungiibacteriota</taxon>
    </lineage>
</organism>
<dbReference type="InterPro" id="IPR036410">
    <property type="entry name" value="HSP_DnaJ_Cys-rich_dom_sf"/>
</dbReference>
<dbReference type="Gene3D" id="2.60.260.20">
    <property type="entry name" value="Urease metallochaperone UreE, N-terminal domain"/>
    <property type="match status" value="2"/>
</dbReference>
<dbReference type="GO" id="GO:0042026">
    <property type="term" value="P:protein refolding"/>
    <property type="evidence" value="ECO:0007669"/>
    <property type="project" value="TreeGrafter"/>
</dbReference>
<dbReference type="InterPro" id="IPR001623">
    <property type="entry name" value="DnaJ_domain"/>
</dbReference>
<dbReference type="NCBIfam" id="NF008035">
    <property type="entry name" value="PRK10767.1"/>
    <property type="match status" value="1"/>
</dbReference>
<evidence type="ECO:0000259" key="12">
    <source>
        <dbReference type="PROSITE" id="PS51188"/>
    </source>
</evidence>
<keyword evidence="1 9" id="KW-0479">Metal-binding</keyword>
<comment type="function">
    <text evidence="6 9">Participates actively in the response to hyperosmotic and heat shock by preventing the aggregation of stress-denatured proteins and by disaggregating proteins, also in an autonomous, DnaK-independent fashion. Unfolded proteins bind initially to DnaJ; upon interaction with the DnaJ-bound protein, DnaK hydrolyzes its bound ATP, resulting in the formation of a stable complex. GrpE releases ADP from DnaK; ATP binding to DnaK triggers the release of the substrate protein, thus completing the reaction cycle. Several rounds of ATP-dependent interactions between DnaJ, DnaK and GrpE are required for fully efficient folding. Also involved, together with DnaK and GrpE, in the DNA replication of plasmids through activation of initiation proteins.</text>
</comment>
<accession>A0A931YD63</accession>
<dbReference type="PROSITE" id="PS51188">
    <property type="entry name" value="ZF_CR"/>
    <property type="match status" value="1"/>
</dbReference>
<dbReference type="Gene3D" id="1.10.287.110">
    <property type="entry name" value="DnaJ domain"/>
    <property type="match status" value="1"/>
</dbReference>
<dbReference type="GO" id="GO:0005737">
    <property type="term" value="C:cytoplasm"/>
    <property type="evidence" value="ECO:0007669"/>
    <property type="project" value="UniProtKB-SubCell"/>
</dbReference>
<dbReference type="GO" id="GO:0009408">
    <property type="term" value="P:response to heat"/>
    <property type="evidence" value="ECO:0007669"/>
    <property type="project" value="InterPro"/>
</dbReference>
<dbReference type="Gene3D" id="2.10.230.10">
    <property type="entry name" value="Heat shock protein DnaJ, cysteine-rich domain"/>
    <property type="match status" value="1"/>
</dbReference>
<evidence type="ECO:0000256" key="10">
    <source>
        <dbReference type="PROSITE-ProRule" id="PRU00546"/>
    </source>
</evidence>
<feature type="domain" description="J" evidence="11">
    <location>
        <begin position="4"/>
        <end position="66"/>
    </location>
</feature>
<dbReference type="EMBL" id="JACPHQ010000010">
    <property type="protein sequence ID" value="MBI2465748.1"/>
    <property type="molecule type" value="Genomic_DNA"/>
</dbReference>
<feature type="binding site" evidence="9">
    <location>
        <position position="151"/>
    </location>
    <ligand>
        <name>Zn(2+)</name>
        <dbReference type="ChEBI" id="CHEBI:29105"/>
        <label>1</label>
    </ligand>
</feature>
<dbReference type="HAMAP" id="MF_01152">
    <property type="entry name" value="DnaJ"/>
    <property type="match status" value="1"/>
</dbReference>
<evidence type="ECO:0000313" key="14">
    <source>
        <dbReference type="Proteomes" id="UP000709672"/>
    </source>
</evidence>
<dbReference type="Pfam" id="PF00226">
    <property type="entry name" value="DnaJ"/>
    <property type="match status" value="1"/>
</dbReference>
<keyword evidence="5 9" id="KW-0143">Chaperone</keyword>
<feature type="binding site" evidence="9">
    <location>
        <position position="191"/>
    </location>
    <ligand>
        <name>Zn(2+)</name>
        <dbReference type="ChEBI" id="CHEBI:29105"/>
        <label>2</label>
    </ligand>
</feature>
<dbReference type="GO" id="GO:0051082">
    <property type="term" value="F:unfolded protein binding"/>
    <property type="evidence" value="ECO:0007669"/>
    <property type="project" value="UniProtKB-UniRule"/>
</dbReference>
<feature type="binding site" evidence="9">
    <location>
        <position position="165"/>
    </location>
    <ligand>
        <name>Zn(2+)</name>
        <dbReference type="ChEBI" id="CHEBI:29105"/>
        <label>2</label>
    </ligand>
</feature>
<feature type="repeat" description="CXXCXGXG motif" evidence="9">
    <location>
        <begin position="205"/>
        <end position="212"/>
    </location>
</feature>
<feature type="binding site" evidence="9">
    <location>
        <position position="205"/>
    </location>
    <ligand>
        <name>Zn(2+)</name>
        <dbReference type="ChEBI" id="CHEBI:29105"/>
        <label>1</label>
    </ligand>
</feature>
<dbReference type="FunFam" id="2.60.260.20:FF:000005">
    <property type="entry name" value="Chaperone protein dnaJ 1, mitochondrial"/>
    <property type="match status" value="1"/>
</dbReference>
<keyword evidence="2 9" id="KW-0677">Repeat</keyword>
<dbReference type="Pfam" id="PF00684">
    <property type="entry name" value="DnaJ_CXXCXGXG"/>
    <property type="match status" value="1"/>
</dbReference>
<dbReference type="CDD" id="cd06257">
    <property type="entry name" value="DnaJ"/>
    <property type="match status" value="1"/>
</dbReference>
<dbReference type="NCBIfam" id="TIGR02349">
    <property type="entry name" value="DnaJ_bact"/>
    <property type="match status" value="1"/>
</dbReference>
<dbReference type="GO" id="GO:0031072">
    <property type="term" value="F:heat shock protein binding"/>
    <property type="evidence" value="ECO:0007669"/>
    <property type="project" value="InterPro"/>
</dbReference>
<evidence type="ECO:0000256" key="7">
    <source>
        <dbReference type="ARBA" id="ARBA00061004"/>
    </source>
</evidence>
<reference evidence="13" key="1">
    <citation type="submission" date="2020-07" db="EMBL/GenBank/DDBJ databases">
        <title>Huge and variable diversity of episymbiotic CPR bacteria and DPANN archaea in groundwater ecosystems.</title>
        <authorList>
            <person name="He C.Y."/>
            <person name="Keren R."/>
            <person name="Whittaker M."/>
            <person name="Farag I.F."/>
            <person name="Doudna J."/>
            <person name="Cate J.H.D."/>
            <person name="Banfield J.F."/>
        </authorList>
    </citation>
    <scope>NUCLEOTIDE SEQUENCE</scope>
    <source>
        <strain evidence="13">NC_groundwater_418_Ag_B-0.1um_45_10</strain>
    </source>
</reference>
<dbReference type="Proteomes" id="UP000709672">
    <property type="component" value="Unassembled WGS sequence"/>
</dbReference>
<evidence type="ECO:0000256" key="3">
    <source>
        <dbReference type="ARBA" id="ARBA00022771"/>
    </source>
</evidence>
<dbReference type="InterPro" id="IPR012724">
    <property type="entry name" value="DnaJ"/>
</dbReference>
<feature type="binding site" evidence="9">
    <location>
        <position position="168"/>
    </location>
    <ligand>
        <name>Zn(2+)</name>
        <dbReference type="ChEBI" id="CHEBI:29105"/>
        <label>2</label>
    </ligand>
</feature>
<sequence length="355" mass="38559">MKKDYYNILGVSKNASQEEVKKAYREKAHKFHPDKTGGDEAKFKEINEAYQILGNPEKRAQYDRFGTAENFGSPGGPAGFDFSNFDFGNVNFDLGDIFNDFFGGENRRGSGRVPAQRGRDIGVTMEISLEDAFRGLVKEIELKKLVRCMRCKGDGAEPGTGKINCKSCDGAGELKKTQRTFFGVFSQTAICPVCHGEGQYPEQSCKDCAGEGRVRQIEKIYLPIPAGIESGGILRISGKGEEGLRGGPSGDLEIRVSVKPHTVFESDGADLYSEIGVPFTIAALGGQVEVKTIDGRVDLKIPAGTESGAMFKLAGKGMPYSASRRGDHYVEIYIRTPKKLSGKAKKALEDIGGEL</sequence>
<evidence type="ECO:0000256" key="8">
    <source>
        <dbReference type="ARBA" id="ARBA00067609"/>
    </source>
</evidence>
<dbReference type="CDD" id="cd10747">
    <property type="entry name" value="DnaJ_C"/>
    <property type="match status" value="1"/>
</dbReference>
<feature type="repeat" description="CXXCXGXG motif" evidence="9">
    <location>
        <begin position="165"/>
        <end position="172"/>
    </location>
</feature>
<dbReference type="SUPFAM" id="SSF46565">
    <property type="entry name" value="Chaperone J-domain"/>
    <property type="match status" value="1"/>
</dbReference>
<dbReference type="GO" id="GO:0006260">
    <property type="term" value="P:DNA replication"/>
    <property type="evidence" value="ECO:0007669"/>
    <property type="project" value="UniProtKB-KW"/>
</dbReference>
<feature type="domain" description="CR-type" evidence="12">
    <location>
        <begin position="135"/>
        <end position="217"/>
    </location>
</feature>
<dbReference type="PROSITE" id="PS00636">
    <property type="entry name" value="DNAJ_1"/>
    <property type="match status" value="1"/>
</dbReference>
<keyword evidence="9" id="KW-0235">DNA replication</keyword>
<dbReference type="FunFam" id="2.10.230.10:FF:000002">
    <property type="entry name" value="Molecular chaperone DnaJ"/>
    <property type="match status" value="1"/>
</dbReference>
<evidence type="ECO:0000256" key="2">
    <source>
        <dbReference type="ARBA" id="ARBA00022737"/>
    </source>
</evidence>
<dbReference type="SMART" id="SM00271">
    <property type="entry name" value="DnaJ"/>
    <property type="match status" value="1"/>
</dbReference>
<comment type="subcellular location">
    <subcellularLocation>
        <location evidence="9">Cytoplasm</location>
    </subcellularLocation>
</comment>
<dbReference type="InterPro" id="IPR002939">
    <property type="entry name" value="DnaJ_C"/>
</dbReference>
<dbReference type="InterPro" id="IPR001305">
    <property type="entry name" value="HSP_DnaJ_Cys-rich_dom"/>
</dbReference>
<dbReference type="FunFam" id="1.10.287.110:FF:000034">
    <property type="entry name" value="Chaperone protein DnaJ"/>
    <property type="match status" value="1"/>
</dbReference>
<dbReference type="PANTHER" id="PTHR43096:SF52">
    <property type="entry name" value="DNAJ HOMOLOG 1, MITOCHONDRIAL-RELATED"/>
    <property type="match status" value="1"/>
</dbReference>
<evidence type="ECO:0000313" key="13">
    <source>
        <dbReference type="EMBL" id="MBI2465748.1"/>
    </source>
</evidence>
<dbReference type="PROSITE" id="PS50076">
    <property type="entry name" value="DNAJ_2"/>
    <property type="match status" value="1"/>
</dbReference>
<feature type="repeat" description="CXXCXGXG motif" evidence="9">
    <location>
        <begin position="191"/>
        <end position="198"/>
    </location>
</feature>
<dbReference type="SUPFAM" id="SSF57938">
    <property type="entry name" value="DnaJ/Hsp40 cysteine-rich domain"/>
    <property type="match status" value="1"/>
</dbReference>
<dbReference type="InterPro" id="IPR036869">
    <property type="entry name" value="J_dom_sf"/>
</dbReference>
<dbReference type="PANTHER" id="PTHR43096">
    <property type="entry name" value="DNAJ HOMOLOG 1, MITOCHONDRIAL-RELATED"/>
    <property type="match status" value="1"/>
</dbReference>
<comment type="subunit">
    <text evidence="9">Homodimer.</text>
</comment>
<evidence type="ECO:0000256" key="4">
    <source>
        <dbReference type="ARBA" id="ARBA00022833"/>
    </source>
</evidence>
<dbReference type="InterPro" id="IPR018253">
    <property type="entry name" value="DnaJ_domain_CS"/>
</dbReference>
<proteinExistence type="inferred from homology"/>
<evidence type="ECO:0000256" key="5">
    <source>
        <dbReference type="ARBA" id="ARBA00023186"/>
    </source>
</evidence>
<dbReference type="GO" id="GO:0008270">
    <property type="term" value="F:zinc ion binding"/>
    <property type="evidence" value="ECO:0007669"/>
    <property type="project" value="UniProtKB-UniRule"/>
</dbReference>
<keyword evidence="3 9" id="KW-0863">Zinc-finger</keyword>
<keyword evidence="4 9" id="KW-0862">Zinc</keyword>
<comment type="caution">
    <text evidence="13">The sequence shown here is derived from an EMBL/GenBank/DDBJ whole genome shotgun (WGS) entry which is preliminary data.</text>
</comment>
<protein>
    <recommendedName>
        <fullName evidence="8 9">Chaperone protein DnaJ</fullName>
    </recommendedName>
</protein>
<dbReference type="CDD" id="cd10719">
    <property type="entry name" value="DnaJ_zf"/>
    <property type="match status" value="1"/>
</dbReference>
<feature type="binding site" evidence="9">
    <location>
        <position position="208"/>
    </location>
    <ligand>
        <name>Zn(2+)</name>
        <dbReference type="ChEBI" id="CHEBI:29105"/>
        <label>1</label>
    </ligand>
</feature>
<keyword evidence="9" id="KW-0346">Stress response</keyword>
<keyword evidence="9" id="KW-0963">Cytoplasm</keyword>
<feature type="zinc finger region" description="CR-type" evidence="10">
    <location>
        <begin position="135"/>
        <end position="217"/>
    </location>
</feature>
<comment type="cofactor">
    <cofactor evidence="9">
        <name>Zn(2+)</name>
        <dbReference type="ChEBI" id="CHEBI:29105"/>
    </cofactor>
    <text evidence="9">Binds 2 Zn(2+) ions per monomer.</text>
</comment>
<evidence type="ECO:0000259" key="11">
    <source>
        <dbReference type="PROSITE" id="PS50076"/>
    </source>
</evidence>
<dbReference type="GO" id="GO:0005524">
    <property type="term" value="F:ATP binding"/>
    <property type="evidence" value="ECO:0007669"/>
    <property type="project" value="InterPro"/>
</dbReference>
<dbReference type="AlphaFoldDB" id="A0A931YD63"/>